<dbReference type="Gene3D" id="2.60.40.10">
    <property type="entry name" value="Immunoglobulins"/>
    <property type="match status" value="2"/>
</dbReference>
<gene>
    <name evidence="9" type="ORF">MNY72_00590</name>
</gene>
<name>A0A9Q8Q2N8_9GAMM</name>
<dbReference type="AlphaFoldDB" id="A0A9Q8Q2N8"/>
<dbReference type="InterPro" id="IPR036316">
    <property type="entry name" value="Pili_assmbl_chap_C_dom_sf"/>
</dbReference>
<dbReference type="Pfam" id="PF00345">
    <property type="entry name" value="PapD_N"/>
    <property type="match status" value="1"/>
</dbReference>
<evidence type="ECO:0000259" key="7">
    <source>
        <dbReference type="Pfam" id="PF00345"/>
    </source>
</evidence>
<dbReference type="Proteomes" id="UP000829116">
    <property type="component" value="Chromosome"/>
</dbReference>
<keyword evidence="4" id="KW-0574">Periplasm</keyword>
<dbReference type="InterPro" id="IPR016148">
    <property type="entry name" value="Pili_assmbl_chaperone_C"/>
</dbReference>
<evidence type="ECO:0000313" key="9">
    <source>
        <dbReference type="EMBL" id="UNH30862.1"/>
    </source>
</evidence>
<dbReference type="InterPro" id="IPR008962">
    <property type="entry name" value="PapD-like_sf"/>
</dbReference>
<keyword evidence="5" id="KW-0143">Chaperone</keyword>
<dbReference type="RefSeq" id="WP_241542232.1">
    <property type="nucleotide sequence ID" value="NZ_CAWQWN010000001.1"/>
</dbReference>
<proteinExistence type="inferred from homology"/>
<evidence type="ECO:0000256" key="3">
    <source>
        <dbReference type="ARBA" id="ARBA00022729"/>
    </source>
</evidence>
<accession>A0A9Q8Q2N8</accession>
<dbReference type="SUPFAM" id="SSF49584">
    <property type="entry name" value="Periplasmic chaperone C-domain"/>
    <property type="match status" value="1"/>
</dbReference>
<feature type="domain" description="Pili assembly chaperone N-terminal" evidence="7">
    <location>
        <begin position="22"/>
        <end position="143"/>
    </location>
</feature>
<comment type="subcellular location">
    <subcellularLocation>
        <location evidence="1">Periplasm</location>
    </subcellularLocation>
</comment>
<feature type="domain" description="Pili assembly chaperone C-terminal" evidence="8">
    <location>
        <begin position="165"/>
        <end position="219"/>
    </location>
</feature>
<evidence type="ECO:0000256" key="4">
    <source>
        <dbReference type="ARBA" id="ARBA00022764"/>
    </source>
</evidence>
<protein>
    <submittedName>
        <fullName evidence="9">Fimbria/pilus periplasmic chaperone</fullName>
    </submittedName>
</protein>
<dbReference type="GO" id="GO:0030288">
    <property type="term" value="C:outer membrane-bounded periplasmic space"/>
    <property type="evidence" value="ECO:0007669"/>
    <property type="project" value="InterPro"/>
</dbReference>
<dbReference type="GO" id="GO:0071555">
    <property type="term" value="P:cell wall organization"/>
    <property type="evidence" value="ECO:0007669"/>
    <property type="project" value="InterPro"/>
</dbReference>
<dbReference type="Pfam" id="PF02753">
    <property type="entry name" value="PapD_C"/>
    <property type="match status" value="1"/>
</dbReference>
<sequence length="227" mass="25951">MFRYLLLSFASILYCAQSFAGGVSLGATRLIYPTDKDQLTLKIYNTDETGNYLVQSWISDEKNNKISDFIITPPLFVIKSNTDNILKVVYTGDKDNLPKEKEKLYYFNSKVIPSLSEDEQKIDNALLISTTTKIKLFIRPDSIKENPLTSYKKIKCSYEKGQLKIDNPTPFYMNLVSIKSNGNEISKLETIAPREFVYLTSNINNKNITFSVINDYGVQIKDIQCNF</sequence>
<dbReference type="EMBL" id="CP093245">
    <property type="protein sequence ID" value="UNH30862.1"/>
    <property type="molecule type" value="Genomic_DNA"/>
</dbReference>
<feature type="chain" id="PRO_5040444137" evidence="6">
    <location>
        <begin position="21"/>
        <end position="227"/>
    </location>
</feature>
<dbReference type="PANTHER" id="PTHR30251:SF0">
    <property type="entry name" value="FIMBRIAL CHAPERONE PROTEIN ELFD-RELATED"/>
    <property type="match status" value="1"/>
</dbReference>
<dbReference type="InterPro" id="IPR016147">
    <property type="entry name" value="Pili_assmbl_chaperone_N"/>
</dbReference>
<evidence type="ECO:0000256" key="6">
    <source>
        <dbReference type="SAM" id="SignalP"/>
    </source>
</evidence>
<dbReference type="InterPro" id="IPR013783">
    <property type="entry name" value="Ig-like_fold"/>
</dbReference>
<evidence type="ECO:0000256" key="1">
    <source>
        <dbReference type="ARBA" id="ARBA00004418"/>
    </source>
</evidence>
<feature type="signal peptide" evidence="6">
    <location>
        <begin position="1"/>
        <end position="20"/>
    </location>
</feature>
<evidence type="ECO:0000313" key="10">
    <source>
        <dbReference type="Proteomes" id="UP000829116"/>
    </source>
</evidence>
<dbReference type="SUPFAM" id="SSF49354">
    <property type="entry name" value="PapD-like"/>
    <property type="match status" value="1"/>
</dbReference>
<evidence type="ECO:0000256" key="2">
    <source>
        <dbReference type="ARBA" id="ARBA00007399"/>
    </source>
</evidence>
<comment type="similarity">
    <text evidence="2">Belongs to the periplasmic pilus chaperone family.</text>
</comment>
<dbReference type="InterPro" id="IPR001829">
    <property type="entry name" value="Pili_assmbl_chaperone_bac"/>
</dbReference>
<reference evidence="9" key="1">
    <citation type="submission" date="2022-03" db="EMBL/GenBank/DDBJ databases">
        <title>ESBL-producing Moellerella wisconsensis and Escherichia marmotae isolated from wild game meat.</title>
        <authorList>
            <person name="Biggel M."/>
        </authorList>
    </citation>
    <scope>NUCLEOTIDE SEQUENCE</scope>
    <source>
        <strain evidence="9">W51</strain>
    </source>
</reference>
<organism evidence="9 10">
    <name type="scientific">Moellerella wisconsensis</name>
    <dbReference type="NCBI Taxonomy" id="158849"/>
    <lineage>
        <taxon>Bacteria</taxon>
        <taxon>Pseudomonadati</taxon>
        <taxon>Pseudomonadota</taxon>
        <taxon>Gammaproteobacteria</taxon>
        <taxon>Enterobacterales</taxon>
        <taxon>Morganellaceae</taxon>
        <taxon>Moellerella</taxon>
    </lineage>
</organism>
<evidence type="ECO:0000259" key="8">
    <source>
        <dbReference type="Pfam" id="PF02753"/>
    </source>
</evidence>
<dbReference type="PANTHER" id="PTHR30251">
    <property type="entry name" value="PILUS ASSEMBLY CHAPERONE"/>
    <property type="match status" value="1"/>
</dbReference>
<evidence type="ECO:0000256" key="5">
    <source>
        <dbReference type="ARBA" id="ARBA00023186"/>
    </source>
</evidence>
<dbReference type="PRINTS" id="PR00969">
    <property type="entry name" value="CHAPERONPILI"/>
</dbReference>
<dbReference type="InterPro" id="IPR050643">
    <property type="entry name" value="Periplasmic_pilus_chap"/>
</dbReference>
<keyword evidence="3 6" id="KW-0732">Signal</keyword>